<feature type="transmembrane region" description="Helical" evidence="7">
    <location>
        <begin position="172"/>
        <end position="192"/>
    </location>
</feature>
<feature type="transmembrane region" description="Helical" evidence="7">
    <location>
        <begin position="50"/>
        <end position="70"/>
    </location>
</feature>
<protein>
    <submittedName>
        <fullName evidence="9">Sugar phosphate permease</fullName>
    </submittedName>
</protein>
<dbReference type="Pfam" id="PF07690">
    <property type="entry name" value="MFS_1"/>
    <property type="match status" value="1"/>
</dbReference>
<evidence type="ECO:0000256" key="6">
    <source>
        <dbReference type="ARBA" id="ARBA00023136"/>
    </source>
</evidence>
<comment type="subcellular location">
    <subcellularLocation>
        <location evidence="1">Cell membrane</location>
        <topology evidence="1">Multi-pass membrane protein</topology>
    </subcellularLocation>
</comment>
<reference evidence="9 10" key="1">
    <citation type="submission" date="2018-11" db="EMBL/GenBank/DDBJ databases">
        <title>Genomic Encyclopedia of Type Strains, Phase IV (KMG-IV): sequencing the most valuable type-strain genomes for metagenomic binning, comparative biology and taxonomic classification.</title>
        <authorList>
            <person name="Goeker M."/>
        </authorList>
    </citation>
    <scope>NUCLEOTIDE SEQUENCE [LARGE SCALE GENOMIC DNA]</scope>
    <source>
        <strain evidence="9 10">DSM 21945</strain>
    </source>
</reference>
<feature type="domain" description="Major facilitator superfamily (MFS) profile" evidence="8">
    <location>
        <begin position="16"/>
        <end position="400"/>
    </location>
</feature>
<feature type="transmembrane region" description="Helical" evidence="7">
    <location>
        <begin position="376"/>
        <end position="395"/>
    </location>
</feature>
<evidence type="ECO:0000256" key="5">
    <source>
        <dbReference type="ARBA" id="ARBA00022989"/>
    </source>
</evidence>
<dbReference type="RefSeq" id="WP_123421968.1">
    <property type="nucleotide sequence ID" value="NZ_RJUL01000007.1"/>
</dbReference>
<dbReference type="Proteomes" id="UP000268033">
    <property type="component" value="Unassembled WGS sequence"/>
</dbReference>
<evidence type="ECO:0000256" key="7">
    <source>
        <dbReference type="SAM" id="Phobius"/>
    </source>
</evidence>
<dbReference type="SUPFAM" id="SSF103473">
    <property type="entry name" value="MFS general substrate transporter"/>
    <property type="match status" value="1"/>
</dbReference>
<keyword evidence="4 7" id="KW-0812">Transmembrane</keyword>
<feature type="transmembrane region" description="Helical" evidence="7">
    <location>
        <begin position="145"/>
        <end position="166"/>
    </location>
</feature>
<evidence type="ECO:0000313" key="9">
    <source>
        <dbReference type="EMBL" id="ROQ24209.1"/>
    </source>
</evidence>
<feature type="transmembrane region" description="Helical" evidence="7">
    <location>
        <begin position="220"/>
        <end position="237"/>
    </location>
</feature>
<dbReference type="GO" id="GO:0005886">
    <property type="term" value="C:plasma membrane"/>
    <property type="evidence" value="ECO:0007669"/>
    <property type="project" value="UniProtKB-SubCell"/>
</dbReference>
<dbReference type="InterPro" id="IPR011701">
    <property type="entry name" value="MFS"/>
</dbReference>
<dbReference type="InterPro" id="IPR036259">
    <property type="entry name" value="MFS_trans_sf"/>
</dbReference>
<proteinExistence type="predicted"/>
<evidence type="ECO:0000256" key="3">
    <source>
        <dbReference type="ARBA" id="ARBA00022475"/>
    </source>
</evidence>
<feature type="transmembrane region" description="Helical" evidence="7">
    <location>
        <begin position="345"/>
        <end position="364"/>
    </location>
</feature>
<feature type="transmembrane region" description="Helical" evidence="7">
    <location>
        <begin position="12"/>
        <end position="38"/>
    </location>
</feature>
<dbReference type="Gene3D" id="1.20.1250.20">
    <property type="entry name" value="MFS general substrate transporter like domains"/>
    <property type="match status" value="1"/>
</dbReference>
<evidence type="ECO:0000259" key="8">
    <source>
        <dbReference type="PROSITE" id="PS50850"/>
    </source>
</evidence>
<organism evidence="9 10">
    <name type="scientific">Gallaecimonas pentaromativorans</name>
    <dbReference type="NCBI Taxonomy" id="584787"/>
    <lineage>
        <taxon>Bacteria</taxon>
        <taxon>Pseudomonadati</taxon>
        <taxon>Pseudomonadota</taxon>
        <taxon>Gammaproteobacteria</taxon>
        <taxon>Enterobacterales</taxon>
        <taxon>Gallaecimonadaceae</taxon>
        <taxon>Gallaecimonas</taxon>
    </lineage>
</organism>
<dbReference type="STRING" id="584787.GCA_001247655_00715"/>
<keyword evidence="2" id="KW-0813">Transport</keyword>
<keyword evidence="5 7" id="KW-1133">Transmembrane helix</keyword>
<evidence type="ECO:0000256" key="2">
    <source>
        <dbReference type="ARBA" id="ARBA00022448"/>
    </source>
</evidence>
<dbReference type="AlphaFoldDB" id="A0A3N1P815"/>
<evidence type="ECO:0000256" key="1">
    <source>
        <dbReference type="ARBA" id="ARBA00004651"/>
    </source>
</evidence>
<sequence>MDSPLSLQRLKTFPLLVWITLWGTFVSRGTFFMVWPFLAVLLHQDFGLNPLQIGLILSLAAVAGSILGFYVSALSDRFGRKAVLYCAGLLNALAFGVLASAHSITGYVLGIMLTSVGRATFEPAAQALMGDQLPDAKSRELALQLRYFLINLGGALGPLLGVWAGLTAQQSTFYLTSASYVLLVALLAWAFGRGYRREDTSLARQGFGQTLSLLRQDHSFLLLILANILLMFVFAHIDSSLIQYLTLAQVPKLIELISMLILVNAVTVMVLQFPLLKMMARMPVAKRMQIGLVLMGAAQLWYAFNPMSAYWGWIGATLVLSLGEVILFPNINVQIDSMAPPRLRGAYFGAGNLFSIGWSMAPLVGGWMLEHYSGRALYLAMAACTLLVMVLYVLAGRLPRPKWLEAELAQSKG</sequence>
<dbReference type="PANTHER" id="PTHR23517:SF2">
    <property type="entry name" value="MULTIDRUG RESISTANCE PROTEIN MDTH"/>
    <property type="match status" value="1"/>
</dbReference>
<feature type="transmembrane region" description="Helical" evidence="7">
    <location>
        <begin position="310"/>
        <end position="333"/>
    </location>
</feature>
<dbReference type="PANTHER" id="PTHR23517">
    <property type="entry name" value="RESISTANCE PROTEIN MDTM, PUTATIVE-RELATED-RELATED"/>
    <property type="match status" value="1"/>
</dbReference>
<dbReference type="EMBL" id="RJUL01000007">
    <property type="protein sequence ID" value="ROQ24209.1"/>
    <property type="molecule type" value="Genomic_DNA"/>
</dbReference>
<dbReference type="GO" id="GO:0022857">
    <property type="term" value="F:transmembrane transporter activity"/>
    <property type="evidence" value="ECO:0007669"/>
    <property type="project" value="InterPro"/>
</dbReference>
<dbReference type="InterPro" id="IPR020846">
    <property type="entry name" value="MFS_dom"/>
</dbReference>
<dbReference type="PROSITE" id="PS50850">
    <property type="entry name" value="MFS"/>
    <property type="match status" value="1"/>
</dbReference>
<gene>
    <name evidence="9" type="ORF">EDC28_10790</name>
</gene>
<comment type="caution">
    <text evidence="9">The sequence shown here is derived from an EMBL/GenBank/DDBJ whole genome shotgun (WGS) entry which is preliminary data.</text>
</comment>
<feature type="transmembrane region" description="Helical" evidence="7">
    <location>
        <begin position="82"/>
        <end position="101"/>
    </location>
</feature>
<name>A0A3N1P815_9GAMM</name>
<feature type="transmembrane region" description="Helical" evidence="7">
    <location>
        <begin position="257"/>
        <end position="276"/>
    </location>
</feature>
<evidence type="ECO:0000256" key="4">
    <source>
        <dbReference type="ARBA" id="ARBA00022692"/>
    </source>
</evidence>
<evidence type="ECO:0000313" key="10">
    <source>
        <dbReference type="Proteomes" id="UP000268033"/>
    </source>
</evidence>
<keyword evidence="10" id="KW-1185">Reference proteome</keyword>
<dbReference type="InterPro" id="IPR050171">
    <property type="entry name" value="MFS_Transporters"/>
</dbReference>
<dbReference type="PROSITE" id="PS00216">
    <property type="entry name" value="SUGAR_TRANSPORT_1"/>
    <property type="match status" value="1"/>
</dbReference>
<keyword evidence="6 7" id="KW-0472">Membrane</keyword>
<accession>A0A3N1P815</accession>
<dbReference type="InterPro" id="IPR005829">
    <property type="entry name" value="Sugar_transporter_CS"/>
</dbReference>
<keyword evidence="3" id="KW-1003">Cell membrane</keyword>